<accession>A0A1Y1ZYA7</accession>
<reference evidence="1 2" key="1">
    <citation type="submission" date="2016-07" db="EMBL/GenBank/DDBJ databases">
        <title>Pervasive Adenine N6-methylation of Active Genes in Fungi.</title>
        <authorList>
            <consortium name="DOE Joint Genome Institute"/>
            <person name="Mondo S.J."/>
            <person name="Dannebaum R.O."/>
            <person name="Kuo R.C."/>
            <person name="Labutti K."/>
            <person name="Haridas S."/>
            <person name="Kuo A."/>
            <person name="Salamov A."/>
            <person name="Ahrendt S.R."/>
            <person name="Lipzen A."/>
            <person name="Sullivan W."/>
            <person name="Andreopoulos W.B."/>
            <person name="Clum A."/>
            <person name="Lindquist E."/>
            <person name="Daum C."/>
            <person name="Ramamoorthy G.K."/>
            <person name="Gryganskyi A."/>
            <person name="Culley D."/>
            <person name="Magnuson J.K."/>
            <person name="James T.Y."/>
            <person name="O'Malley M.A."/>
            <person name="Stajich J.E."/>
            <person name="Spatafora J.W."/>
            <person name="Visel A."/>
            <person name="Grigoriev I.V."/>
        </authorList>
    </citation>
    <scope>NUCLEOTIDE SEQUENCE [LARGE SCALE GENOMIC DNA]</scope>
    <source>
        <strain evidence="1 2">CBS 115471</strain>
    </source>
</reference>
<sequence>MAFIAVGIAIANALEEYNMQHMSEKARLQAQQERNEALLEAYGERMSLSDVEKALEVYEVQ</sequence>
<organism evidence="1 2">
    <name type="scientific">Clohesyomyces aquaticus</name>
    <dbReference type="NCBI Taxonomy" id="1231657"/>
    <lineage>
        <taxon>Eukaryota</taxon>
        <taxon>Fungi</taxon>
        <taxon>Dikarya</taxon>
        <taxon>Ascomycota</taxon>
        <taxon>Pezizomycotina</taxon>
        <taxon>Dothideomycetes</taxon>
        <taxon>Pleosporomycetidae</taxon>
        <taxon>Pleosporales</taxon>
        <taxon>Lindgomycetaceae</taxon>
        <taxon>Clohesyomyces</taxon>
    </lineage>
</organism>
<evidence type="ECO:0000313" key="1">
    <source>
        <dbReference type="EMBL" id="ORY15208.1"/>
    </source>
</evidence>
<dbReference type="AlphaFoldDB" id="A0A1Y1ZYA7"/>
<name>A0A1Y1ZYA7_9PLEO</name>
<dbReference type="Proteomes" id="UP000193144">
    <property type="component" value="Unassembled WGS sequence"/>
</dbReference>
<keyword evidence="2" id="KW-1185">Reference proteome</keyword>
<comment type="caution">
    <text evidence="1">The sequence shown here is derived from an EMBL/GenBank/DDBJ whole genome shotgun (WGS) entry which is preliminary data.</text>
</comment>
<dbReference type="EMBL" id="MCFA01000027">
    <property type="protein sequence ID" value="ORY15208.1"/>
    <property type="molecule type" value="Genomic_DNA"/>
</dbReference>
<evidence type="ECO:0000313" key="2">
    <source>
        <dbReference type="Proteomes" id="UP000193144"/>
    </source>
</evidence>
<dbReference type="OrthoDB" id="4338954at2759"/>
<gene>
    <name evidence="1" type="ORF">BCR34DRAFT_559294</name>
</gene>
<proteinExistence type="predicted"/>
<protein>
    <submittedName>
        <fullName evidence="1">Uncharacterized protein</fullName>
    </submittedName>
</protein>